<feature type="region of interest" description="Disordered" evidence="1">
    <location>
        <begin position="1"/>
        <end position="36"/>
    </location>
</feature>
<name>A0A0V1N1G8_9BILA</name>
<protein>
    <submittedName>
        <fullName evidence="2">Uncharacterized protein</fullName>
    </submittedName>
</protein>
<organism evidence="2 3">
    <name type="scientific">Trichinella papuae</name>
    <dbReference type="NCBI Taxonomy" id="268474"/>
    <lineage>
        <taxon>Eukaryota</taxon>
        <taxon>Metazoa</taxon>
        <taxon>Ecdysozoa</taxon>
        <taxon>Nematoda</taxon>
        <taxon>Enoplea</taxon>
        <taxon>Dorylaimia</taxon>
        <taxon>Trichinellida</taxon>
        <taxon>Trichinellidae</taxon>
        <taxon>Trichinella</taxon>
    </lineage>
</organism>
<evidence type="ECO:0000313" key="3">
    <source>
        <dbReference type="Proteomes" id="UP000054843"/>
    </source>
</evidence>
<reference evidence="2 3" key="1">
    <citation type="submission" date="2015-01" db="EMBL/GenBank/DDBJ databases">
        <title>Evolution of Trichinella species and genotypes.</title>
        <authorList>
            <person name="Korhonen P.K."/>
            <person name="Edoardo P."/>
            <person name="Giuseppe L.R."/>
            <person name="Gasser R.B."/>
        </authorList>
    </citation>
    <scope>NUCLEOTIDE SEQUENCE [LARGE SCALE GENOMIC DNA]</scope>
    <source>
        <strain evidence="2">ISS1980</strain>
    </source>
</reference>
<gene>
    <name evidence="2" type="ORF">T10_4370</name>
</gene>
<proteinExistence type="predicted"/>
<dbReference type="EMBL" id="JYDO01000016">
    <property type="protein sequence ID" value="KRZ77894.1"/>
    <property type="molecule type" value="Genomic_DNA"/>
</dbReference>
<accession>A0A0V1N1G8</accession>
<dbReference type="Proteomes" id="UP000054843">
    <property type="component" value="Unassembled WGS sequence"/>
</dbReference>
<sequence>MSPNKANTKQSFQMFTTPCNQQPPQRTTTRPICNRNHTQPTTATCFRLPTVLRHRSSGPNVPATVAECNSVVDHDQLPLSSFSSVDSGILQASSASRTVTRCCFHLLMNN</sequence>
<keyword evidence="3" id="KW-1185">Reference proteome</keyword>
<dbReference type="AlphaFoldDB" id="A0A0V1N1G8"/>
<evidence type="ECO:0000313" key="2">
    <source>
        <dbReference type="EMBL" id="KRZ77894.1"/>
    </source>
</evidence>
<comment type="caution">
    <text evidence="2">The sequence shown here is derived from an EMBL/GenBank/DDBJ whole genome shotgun (WGS) entry which is preliminary data.</text>
</comment>
<evidence type="ECO:0000256" key="1">
    <source>
        <dbReference type="SAM" id="MobiDB-lite"/>
    </source>
</evidence>